<reference evidence="2 3" key="1">
    <citation type="journal article" date="2021" name="Elife">
        <title>Chloroplast acquisition without the gene transfer in kleptoplastic sea slugs, Plakobranchus ocellatus.</title>
        <authorList>
            <person name="Maeda T."/>
            <person name="Takahashi S."/>
            <person name="Yoshida T."/>
            <person name="Shimamura S."/>
            <person name="Takaki Y."/>
            <person name="Nagai Y."/>
            <person name="Toyoda A."/>
            <person name="Suzuki Y."/>
            <person name="Arimoto A."/>
            <person name="Ishii H."/>
            <person name="Satoh N."/>
            <person name="Nishiyama T."/>
            <person name="Hasebe M."/>
            <person name="Maruyama T."/>
            <person name="Minagawa J."/>
            <person name="Obokata J."/>
            <person name="Shigenobu S."/>
        </authorList>
    </citation>
    <scope>NUCLEOTIDE SEQUENCE [LARGE SCALE GENOMIC DNA]</scope>
</reference>
<sequence length="106" mass="12024">MKKSERAWLSADVDNKYANEGRAVLGASLRVRTDVNLAAKKDCDIANTWVLKKNVFVFVCVRASIGGLLERKGTKGGWRRRKEKREFERGKSKKRAKEIKSSPKSN</sequence>
<comment type="caution">
    <text evidence="2">The sequence shown here is derived from an EMBL/GenBank/DDBJ whole genome shotgun (WGS) entry which is preliminary data.</text>
</comment>
<keyword evidence="3" id="KW-1185">Reference proteome</keyword>
<gene>
    <name evidence="2" type="ORF">PoB_005931800</name>
</gene>
<dbReference type="Proteomes" id="UP000735302">
    <property type="component" value="Unassembled WGS sequence"/>
</dbReference>
<name>A0AAV4CL53_9GAST</name>
<accession>A0AAV4CL53</accession>
<organism evidence="2 3">
    <name type="scientific">Plakobranchus ocellatus</name>
    <dbReference type="NCBI Taxonomy" id="259542"/>
    <lineage>
        <taxon>Eukaryota</taxon>
        <taxon>Metazoa</taxon>
        <taxon>Spiralia</taxon>
        <taxon>Lophotrochozoa</taxon>
        <taxon>Mollusca</taxon>
        <taxon>Gastropoda</taxon>
        <taxon>Heterobranchia</taxon>
        <taxon>Euthyneura</taxon>
        <taxon>Panpulmonata</taxon>
        <taxon>Sacoglossa</taxon>
        <taxon>Placobranchoidea</taxon>
        <taxon>Plakobranchidae</taxon>
        <taxon>Plakobranchus</taxon>
    </lineage>
</organism>
<proteinExistence type="predicted"/>
<feature type="region of interest" description="Disordered" evidence="1">
    <location>
        <begin position="79"/>
        <end position="106"/>
    </location>
</feature>
<evidence type="ECO:0000313" key="2">
    <source>
        <dbReference type="EMBL" id="GFO32813.1"/>
    </source>
</evidence>
<protein>
    <submittedName>
        <fullName evidence="2">Uncharacterized protein</fullName>
    </submittedName>
</protein>
<evidence type="ECO:0000313" key="3">
    <source>
        <dbReference type="Proteomes" id="UP000735302"/>
    </source>
</evidence>
<dbReference type="EMBL" id="BLXT01006675">
    <property type="protein sequence ID" value="GFO32813.1"/>
    <property type="molecule type" value="Genomic_DNA"/>
</dbReference>
<evidence type="ECO:0000256" key="1">
    <source>
        <dbReference type="SAM" id="MobiDB-lite"/>
    </source>
</evidence>
<dbReference type="AlphaFoldDB" id="A0AAV4CL53"/>